<name>A0A6B8RHM3_9BACL</name>
<dbReference type="RefSeq" id="WP_155700067.1">
    <property type="nucleotide sequence ID" value="NZ_CP034235.1"/>
</dbReference>
<gene>
    <name evidence="10" type="ORF">EHS13_09235</name>
</gene>
<keyword evidence="7" id="KW-1278">Translocase</keyword>
<organism evidence="10 11">
    <name type="scientific">Paenibacillus psychroresistens</name>
    <dbReference type="NCBI Taxonomy" id="1778678"/>
    <lineage>
        <taxon>Bacteria</taxon>
        <taxon>Bacillati</taxon>
        <taxon>Bacillota</taxon>
        <taxon>Bacilli</taxon>
        <taxon>Bacillales</taxon>
        <taxon>Paenibacillaceae</taxon>
        <taxon>Paenibacillus</taxon>
    </lineage>
</organism>
<proteinExistence type="inferred from homology"/>
<dbReference type="PROSITE" id="PS00211">
    <property type="entry name" value="ABC_TRANSPORTER_1"/>
    <property type="match status" value="2"/>
</dbReference>
<evidence type="ECO:0000256" key="1">
    <source>
        <dbReference type="ARBA" id="ARBA00004202"/>
    </source>
</evidence>
<keyword evidence="4" id="KW-1003">Cell membrane</keyword>
<reference evidence="11" key="1">
    <citation type="submission" date="2018-11" db="EMBL/GenBank/DDBJ databases">
        <title>Complete genome sequence of Paenibacillus sp. ML311-T8.</title>
        <authorList>
            <person name="Nam Y.-D."/>
            <person name="Kang J."/>
            <person name="Chung W.-H."/>
            <person name="Park Y.S."/>
        </authorList>
    </citation>
    <scope>NUCLEOTIDE SEQUENCE [LARGE SCALE GENOMIC DNA]</scope>
    <source>
        <strain evidence="11">ML311-T8</strain>
    </source>
</reference>
<dbReference type="InterPro" id="IPR003593">
    <property type="entry name" value="AAA+_ATPase"/>
</dbReference>
<dbReference type="InterPro" id="IPR027417">
    <property type="entry name" value="P-loop_NTPase"/>
</dbReference>
<dbReference type="NCBIfam" id="NF010167">
    <property type="entry name" value="PRK13648.1"/>
    <property type="match status" value="2"/>
</dbReference>
<dbReference type="GO" id="GO:0005524">
    <property type="term" value="F:ATP binding"/>
    <property type="evidence" value="ECO:0007669"/>
    <property type="project" value="UniProtKB-KW"/>
</dbReference>
<evidence type="ECO:0000256" key="4">
    <source>
        <dbReference type="ARBA" id="ARBA00022475"/>
    </source>
</evidence>
<comment type="similarity">
    <text evidence="2">Belongs to the ABC transporter superfamily.</text>
</comment>
<accession>A0A6B8RHM3</accession>
<evidence type="ECO:0000256" key="8">
    <source>
        <dbReference type="ARBA" id="ARBA00023136"/>
    </source>
</evidence>
<keyword evidence="11" id="KW-1185">Reference proteome</keyword>
<evidence type="ECO:0000256" key="2">
    <source>
        <dbReference type="ARBA" id="ARBA00005417"/>
    </source>
</evidence>
<sequence>MEIYRIKDLVFTFPKKTNMTLSHINLTIKSGEFITICGKSGSGKSTLLRHLKTILTPHGERNGEIHYRGKPLEEMDQRTQTAEIGFVLQNPDNQIVTDKVWHELAFGLESLGYDNRTIRLRVAEMASFFGIQAWFHKNVAELSGGQKQLLNLASIMAMHPVVLILDEPTSQLDPIAAADFLETVKKINQELGTTIIMTEHRLGEILPISDRLVVMDEGVILADNSPRKAAELLSEWNHPMFLAMPSPVQIHAGVHNEMPCPINVKEGRQWLDSYLSDKTISAAKEISESSEEPGRHIAIKFKDVWFKYDKIGPDIIKDLSFEVAEGQFYCIVGGNGTGKTSTLSLMSGILQPYRGKVLIGGKNPLKMNAKEIFTKNLGILPQNPQSLFVKKTVEDDLYEMLSSSQLTKEEKTDKVKAVIAFAELEPFLTMHPYDLSGGEQQRAALAKVLLLEPRILLLDEPTKGLDGFFKEKLALFLKKLNADGVTIVMVSHDVEFCARYGEVCAMFFDGSIITTNTTRKFFSGNSFYTTAANRMVRHVWSNAITVEDVIDLCKKSS</sequence>
<dbReference type="InterPro" id="IPR017871">
    <property type="entry name" value="ABC_transporter-like_CS"/>
</dbReference>
<keyword evidence="8" id="KW-0472">Membrane</keyword>
<dbReference type="InterPro" id="IPR015856">
    <property type="entry name" value="ABC_transpr_CbiO/EcfA_su"/>
</dbReference>
<protein>
    <submittedName>
        <fullName evidence="10">ATP-binding cassette domain-containing protein</fullName>
    </submittedName>
</protein>
<dbReference type="CDD" id="cd03225">
    <property type="entry name" value="ABC_cobalt_CbiO_domain1"/>
    <property type="match status" value="2"/>
</dbReference>
<evidence type="ECO:0000313" key="11">
    <source>
        <dbReference type="Proteomes" id="UP000426246"/>
    </source>
</evidence>
<evidence type="ECO:0000256" key="7">
    <source>
        <dbReference type="ARBA" id="ARBA00022967"/>
    </source>
</evidence>
<dbReference type="InterPro" id="IPR050095">
    <property type="entry name" value="ECF_ABC_transporter_ATP-bd"/>
</dbReference>
<evidence type="ECO:0000256" key="6">
    <source>
        <dbReference type="ARBA" id="ARBA00022840"/>
    </source>
</evidence>
<evidence type="ECO:0000313" key="10">
    <source>
        <dbReference type="EMBL" id="QGQ95052.1"/>
    </source>
</evidence>
<dbReference type="PANTHER" id="PTHR43553">
    <property type="entry name" value="HEAVY METAL TRANSPORTER"/>
    <property type="match status" value="1"/>
</dbReference>
<dbReference type="GO" id="GO:0016887">
    <property type="term" value="F:ATP hydrolysis activity"/>
    <property type="evidence" value="ECO:0007669"/>
    <property type="project" value="InterPro"/>
</dbReference>
<keyword evidence="5" id="KW-0547">Nucleotide-binding</keyword>
<dbReference type="OrthoDB" id="501320at2"/>
<dbReference type="Pfam" id="PF00005">
    <property type="entry name" value="ABC_tran"/>
    <property type="match status" value="2"/>
</dbReference>
<evidence type="ECO:0000256" key="3">
    <source>
        <dbReference type="ARBA" id="ARBA00022448"/>
    </source>
</evidence>
<dbReference type="AlphaFoldDB" id="A0A6B8RHM3"/>
<evidence type="ECO:0000256" key="5">
    <source>
        <dbReference type="ARBA" id="ARBA00022741"/>
    </source>
</evidence>
<dbReference type="KEGG" id="ppsc:EHS13_09235"/>
<dbReference type="Gene3D" id="3.40.50.300">
    <property type="entry name" value="P-loop containing nucleotide triphosphate hydrolases"/>
    <property type="match status" value="2"/>
</dbReference>
<dbReference type="EMBL" id="CP034235">
    <property type="protein sequence ID" value="QGQ95052.1"/>
    <property type="molecule type" value="Genomic_DNA"/>
</dbReference>
<dbReference type="PROSITE" id="PS50893">
    <property type="entry name" value="ABC_TRANSPORTER_2"/>
    <property type="match status" value="2"/>
</dbReference>
<dbReference type="GO" id="GO:0043190">
    <property type="term" value="C:ATP-binding cassette (ABC) transporter complex"/>
    <property type="evidence" value="ECO:0007669"/>
    <property type="project" value="TreeGrafter"/>
</dbReference>
<dbReference type="Proteomes" id="UP000426246">
    <property type="component" value="Chromosome"/>
</dbReference>
<feature type="domain" description="ABC transporter" evidence="9">
    <location>
        <begin position="4"/>
        <end position="242"/>
    </location>
</feature>
<comment type="subcellular location">
    <subcellularLocation>
        <location evidence="1">Cell membrane</location>
        <topology evidence="1">Peripheral membrane protein</topology>
    </subcellularLocation>
</comment>
<dbReference type="InterPro" id="IPR003439">
    <property type="entry name" value="ABC_transporter-like_ATP-bd"/>
</dbReference>
<dbReference type="SUPFAM" id="SSF52540">
    <property type="entry name" value="P-loop containing nucleoside triphosphate hydrolases"/>
    <property type="match status" value="2"/>
</dbReference>
<evidence type="ECO:0000259" key="9">
    <source>
        <dbReference type="PROSITE" id="PS50893"/>
    </source>
</evidence>
<dbReference type="SMART" id="SM00382">
    <property type="entry name" value="AAA"/>
    <property type="match status" value="2"/>
</dbReference>
<dbReference type="GO" id="GO:0042626">
    <property type="term" value="F:ATPase-coupled transmembrane transporter activity"/>
    <property type="evidence" value="ECO:0007669"/>
    <property type="project" value="TreeGrafter"/>
</dbReference>
<keyword evidence="6 10" id="KW-0067">ATP-binding</keyword>
<feature type="domain" description="ABC transporter" evidence="9">
    <location>
        <begin position="299"/>
        <end position="534"/>
    </location>
</feature>
<keyword evidence="3" id="KW-0813">Transport</keyword>